<name>A0AC59EXC3_9VIRU</name>
<evidence type="ECO:0000313" key="1">
    <source>
        <dbReference type="EMBL" id="AGM15656.1"/>
    </source>
</evidence>
<organism evidence="1 2">
    <name type="scientific">Phaeocystis globosa virus PgV-16T</name>
    <dbReference type="NCBI Taxonomy" id="3071227"/>
    <lineage>
        <taxon>Viruses</taxon>
        <taxon>Varidnaviria</taxon>
        <taxon>Bamfordvirae</taxon>
        <taxon>Nucleocytoviricota</taxon>
        <taxon>Megaviricetes</taxon>
        <taxon>Imitervirales</taxon>
        <taxon>Mesomimiviridae</taxon>
        <taxon>Tethysvirus</taxon>
        <taxon>Tethysvirus hollandense</taxon>
    </lineage>
</organism>
<gene>
    <name evidence="1" type="ORF">PGCG_00345</name>
</gene>
<dbReference type="EMBL" id="KC662249">
    <property type="protein sequence ID" value="AGM15656.1"/>
    <property type="molecule type" value="Genomic_DNA"/>
</dbReference>
<keyword evidence="2" id="KW-1185">Reference proteome</keyword>
<reference evidence="1 2" key="1">
    <citation type="journal article" date="2013" name="Proc. Natl. Acad. Sci. U.S.A.">
        <title>Genome of Phaeocystis globosa virus PgV-16T highlights the common ancestry of the largest known DNA viruses infecting eukaryotes.</title>
        <authorList>
            <person name="Santini S."/>
            <person name="Jeudy S."/>
            <person name="Bartoli J."/>
            <person name="Poirot O."/>
            <person name="Lescot M."/>
            <person name="Abergel C."/>
            <person name="Barbe V."/>
            <person name="Wommack K.E."/>
            <person name="Noordeloos A.A."/>
            <person name="Brussaard C.P."/>
            <person name="Claverie J.M."/>
        </authorList>
    </citation>
    <scope>NUCLEOTIDE SEQUENCE [LARGE SCALE GENOMIC DNA]</scope>
    <source>
        <strain evidence="1 2">16T</strain>
    </source>
</reference>
<sequence length="94" mass="11032">MIIPELQTNISNYLNMWNRIITGIRNNNSIIRRNNSLFWCNAVKKIVNMTTTIYRRINMLMWFEISAAKKQILHDAQMGCIGGLITGYIIIHYK</sequence>
<protein>
    <submittedName>
        <fullName evidence="1">Uncharacterized protein</fullName>
    </submittedName>
</protein>
<evidence type="ECO:0000313" key="2">
    <source>
        <dbReference type="Proteomes" id="UP000204225"/>
    </source>
</evidence>
<dbReference type="Proteomes" id="UP000204225">
    <property type="component" value="Segment"/>
</dbReference>
<accession>A0AC59EXC3</accession>
<proteinExistence type="predicted"/>